<evidence type="ECO:0000256" key="2">
    <source>
        <dbReference type="ARBA" id="ARBA00010617"/>
    </source>
</evidence>
<proteinExistence type="inferred from homology"/>
<keyword evidence="6" id="KW-0408">Iron</keyword>
<reference evidence="9 10" key="1">
    <citation type="submission" date="2015-04" db="EMBL/GenBank/DDBJ databases">
        <authorList>
            <person name="Heijne W.H."/>
            <person name="Fedorova N.D."/>
            <person name="Nierman W.C."/>
            <person name="Vollebregt A.W."/>
            <person name="Zhao Z."/>
            <person name="Wu L."/>
            <person name="Kumar M."/>
            <person name="Stam H."/>
            <person name="van den Berg M.A."/>
            <person name="Pel H.J."/>
        </authorList>
    </citation>
    <scope>NUCLEOTIDE SEQUENCE [LARGE SCALE GENOMIC DNA]</scope>
    <source>
        <strain evidence="9 10">CBS 393.64</strain>
    </source>
</reference>
<feature type="compositionally biased region" description="Polar residues" evidence="8">
    <location>
        <begin position="253"/>
        <end position="265"/>
    </location>
</feature>
<dbReference type="Pfam" id="PF00067">
    <property type="entry name" value="p450"/>
    <property type="match status" value="1"/>
</dbReference>
<protein>
    <recommendedName>
        <fullName evidence="11">Cytochrome P450</fullName>
    </recommendedName>
</protein>
<dbReference type="GO" id="GO:0004497">
    <property type="term" value="F:monooxygenase activity"/>
    <property type="evidence" value="ECO:0007669"/>
    <property type="project" value="UniProtKB-KW"/>
</dbReference>
<evidence type="ECO:0000256" key="1">
    <source>
        <dbReference type="ARBA" id="ARBA00001971"/>
    </source>
</evidence>
<dbReference type="OrthoDB" id="1470350at2759"/>
<dbReference type="InterPro" id="IPR001128">
    <property type="entry name" value="Cyt_P450"/>
</dbReference>
<accession>A0A0F4YYE5</accession>
<dbReference type="GeneID" id="25315027"/>
<feature type="region of interest" description="Disordered" evidence="8">
    <location>
        <begin position="243"/>
        <end position="265"/>
    </location>
</feature>
<evidence type="ECO:0000313" key="10">
    <source>
        <dbReference type="Proteomes" id="UP000053958"/>
    </source>
</evidence>
<sequence>MFYENTSAGEASVFYAPGERHGRLRRLLSHGFSEKAMREQEETIQKYVSAFIRRLHEHCAAGKSTVDMVQWYNRFVPARLVQVRKDHWQMTREKAMRRWQMRGKRSDLVTRITDPDSGITLHEFIANSTTLAISGSDTTSTVLSGVMYYLVKNPEKLRKLEQEVRSTFSSEEEINITTVNGLSYMLACPDEAMRIYPPVAGNLPHRTRIPEQMACGFVPADVYPEVFATMLLTDRGRRPFPSSTMPCAIRPSISPNPTSSFQNVG</sequence>
<keyword evidence="4" id="KW-0479">Metal-binding</keyword>
<dbReference type="InterPro" id="IPR036396">
    <property type="entry name" value="Cyt_P450_sf"/>
</dbReference>
<dbReference type="GO" id="GO:0020037">
    <property type="term" value="F:heme binding"/>
    <property type="evidence" value="ECO:0007669"/>
    <property type="project" value="InterPro"/>
</dbReference>
<dbReference type="EMBL" id="LASV01000105">
    <property type="protein sequence ID" value="KKA23317.1"/>
    <property type="molecule type" value="Genomic_DNA"/>
</dbReference>
<comment type="similarity">
    <text evidence="2">Belongs to the cytochrome P450 family.</text>
</comment>
<dbReference type="PANTHER" id="PTHR24305">
    <property type="entry name" value="CYTOCHROME P450"/>
    <property type="match status" value="1"/>
</dbReference>
<dbReference type="Gene3D" id="1.10.630.10">
    <property type="entry name" value="Cytochrome P450"/>
    <property type="match status" value="2"/>
</dbReference>
<keyword evidence="3" id="KW-0349">Heme</keyword>
<dbReference type="GO" id="GO:0005506">
    <property type="term" value="F:iron ion binding"/>
    <property type="evidence" value="ECO:0007669"/>
    <property type="project" value="InterPro"/>
</dbReference>
<keyword evidence="10" id="KW-1185">Reference proteome</keyword>
<evidence type="ECO:0000256" key="7">
    <source>
        <dbReference type="ARBA" id="ARBA00023033"/>
    </source>
</evidence>
<evidence type="ECO:0000256" key="3">
    <source>
        <dbReference type="ARBA" id="ARBA00022617"/>
    </source>
</evidence>
<evidence type="ECO:0000313" key="9">
    <source>
        <dbReference type="EMBL" id="KKA23317.1"/>
    </source>
</evidence>
<dbReference type="PANTHER" id="PTHR24305:SF210">
    <property type="entry name" value="CYTOCHROME P450 MONOOXYGENASE ASQL-RELATED"/>
    <property type="match status" value="1"/>
</dbReference>
<evidence type="ECO:0000256" key="8">
    <source>
        <dbReference type="SAM" id="MobiDB-lite"/>
    </source>
</evidence>
<keyword evidence="5" id="KW-0560">Oxidoreductase</keyword>
<comment type="caution">
    <text evidence="9">The sequence shown here is derived from an EMBL/GenBank/DDBJ whole genome shotgun (WGS) entry which is preliminary data.</text>
</comment>
<keyword evidence="7" id="KW-0503">Monooxygenase</keyword>
<comment type="cofactor">
    <cofactor evidence="1">
        <name>heme</name>
        <dbReference type="ChEBI" id="CHEBI:30413"/>
    </cofactor>
</comment>
<dbReference type="GO" id="GO:0016705">
    <property type="term" value="F:oxidoreductase activity, acting on paired donors, with incorporation or reduction of molecular oxygen"/>
    <property type="evidence" value="ECO:0007669"/>
    <property type="project" value="InterPro"/>
</dbReference>
<evidence type="ECO:0000256" key="6">
    <source>
        <dbReference type="ARBA" id="ARBA00023004"/>
    </source>
</evidence>
<evidence type="ECO:0000256" key="5">
    <source>
        <dbReference type="ARBA" id="ARBA00023002"/>
    </source>
</evidence>
<name>A0A0F4YYE5_RASE3</name>
<evidence type="ECO:0008006" key="11">
    <source>
        <dbReference type="Google" id="ProtNLM"/>
    </source>
</evidence>
<dbReference type="AlphaFoldDB" id="A0A0F4YYE5"/>
<evidence type="ECO:0000256" key="4">
    <source>
        <dbReference type="ARBA" id="ARBA00022723"/>
    </source>
</evidence>
<dbReference type="Proteomes" id="UP000053958">
    <property type="component" value="Unassembled WGS sequence"/>
</dbReference>
<dbReference type="InterPro" id="IPR050121">
    <property type="entry name" value="Cytochrome_P450_monoxygenase"/>
</dbReference>
<dbReference type="RefSeq" id="XP_013329929.1">
    <property type="nucleotide sequence ID" value="XM_013474475.1"/>
</dbReference>
<dbReference type="STRING" id="1408163.A0A0F4YYE5"/>
<dbReference type="SUPFAM" id="SSF48264">
    <property type="entry name" value="Cytochrome P450"/>
    <property type="match status" value="1"/>
</dbReference>
<gene>
    <name evidence="9" type="ORF">T310_2676</name>
</gene>
<organism evidence="9 10">
    <name type="scientific">Rasamsonia emersonii (strain ATCC 16479 / CBS 393.64 / IMI 116815)</name>
    <dbReference type="NCBI Taxonomy" id="1408163"/>
    <lineage>
        <taxon>Eukaryota</taxon>
        <taxon>Fungi</taxon>
        <taxon>Dikarya</taxon>
        <taxon>Ascomycota</taxon>
        <taxon>Pezizomycotina</taxon>
        <taxon>Eurotiomycetes</taxon>
        <taxon>Eurotiomycetidae</taxon>
        <taxon>Eurotiales</taxon>
        <taxon>Trichocomaceae</taxon>
        <taxon>Rasamsonia</taxon>
    </lineage>
</organism>